<dbReference type="EMBL" id="JANJQO010000050">
    <property type="protein sequence ID" value="KAJ2982947.1"/>
    <property type="molecule type" value="Genomic_DNA"/>
</dbReference>
<proteinExistence type="predicted"/>
<protein>
    <submittedName>
        <fullName evidence="1">Uncharacterized protein</fullName>
    </submittedName>
</protein>
<gene>
    <name evidence="1" type="ORF">NQ176_g1050</name>
</gene>
<organism evidence="1 2">
    <name type="scientific">Zarea fungicola</name>
    <dbReference type="NCBI Taxonomy" id="93591"/>
    <lineage>
        <taxon>Eukaryota</taxon>
        <taxon>Fungi</taxon>
        <taxon>Dikarya</taxon>
        <taxon>Ascomycota</taxon>
        <taxon>Pezizomycotina</taxon>
        <taxon>Sordariomycetes</taxon>
        <taxon>Hypocreomycetidae</taxon>
        <taxon>Hypocreales</taxon>
        <taxon>Cordycipitaceae</taxon>
        <taxon>Zarea</taxon>
    </lineage>
</organism>
<reference evidence="1" key="1">
    <citation type="submission" date="2022-08" db="EMBL/GenBank/DDBJ databases">
        <title>Genome Sequence of Lecanicillium fungicola.</title>
        <authorList>
            <person name="Buettner E."/>
        </authorList>
    </citation>
    <scope>NUCLEOTIDE SEQUENCE</scope>
    <source>
        <strain evidence="1">Babe33</strain>
    </source>
</reference>
<sequence>MKTTTCAALLSLITGIAAHPTLNRLYVRDCKPGSLVCEDNNQFFLCDGYSHPPILMKVAKGTKCVCSGSDCKIVGLEAGDAPEPQPSQSTSAPAPTSQIAAPPASSPSAPEPTQSVPSSTQEPVSQTSDVSVPTLSTPGGIFKENPTSTSTVTRTRTRTSTSTVSPDSTSSAPATSAPSETSAPSAGGVDIGNGKTYIKTFLGNGDASAGWPAQSDWASFDSMWTANLNNVISKSCSSFGQANNSPAESADLKSAILSVAQSSSIDPRFILAIVMQESNGCVRAPTTNYGVTNPGLMQSHDGASSCFNTNPCPQTEIQGMIQDGTNGTPSGDGLKQILAQVGGSGAAQFYKASRVYNSGSIAASGLLQDGIATHCYSSDIANRLLGWSEGPSSCSIS</sequence>
<dbReference type="Proteomes" id="UP001143910">
    <property type="component" value="Unassembled WGS sequence"/>
</dbReference>
<comment type="caution">
    <text evidence="1">The sequence shown here is derived from an EMBL/GenBank/DDBJ whole genome shotgun (WGS) entry which is preliminary data.</text>
</comment>
<accession>A0ACC1NUF9</accession>
<evidence type="ECO:0000313" key="2">
    <source>
        <dbReference type="Proteomes" id="UP001143910"/>
    </source>
</evidence>
<keyword evidence="2" id="KW-1185">Reference proteome</keyword>
<evidence type="ECO:0000313" key="1">
    <source>
        <dbReference type="EMBL" id="KAJ2982947.1"/>
    </source>
</evidence>
<name>A0ACC1NUF9_9HYPO</name>